<dbReference type="OrthoDB" id="329806at2"/>
<dbReference type="RefSeq" id="WP_144332631.1">
    <property type="nucleotide sequence ID" value="NZ_VLPL01000003.1"/>
</dbReference>
<evidence type="ECO:0000259" key="2">
    <source>
        <dbReference type="Pfam" id="PF01370"/>
    </source>
</evidence>
<protein>
    <submittedName>
        <fullName evidence="3">NAD(P)-dependent oxidoreductase</fullName>
    </submittedName>
</protein>
<dbReference type="SUPFAM" id="SSF51735">
    <property type="entry name" value="NAD(P)-binding Rossmann-fold domains"/>
    <property type="match status" value="1"/>
</dbReference>
<evidence type="ECO:0000256" key="1">
    <source>
        <dbReference type="ARBA" id="ARBA00007637"/>
    </source>
</evidence>
<dbReference type="Gene3D" id="3.40.50.720">
    <property type="entry name" value="NAD(P)-binding Rossmann-like Domain"/>
    <property type="match status" value="1"/>
</dbReference>
<gene>
    <name evidence="3" type="ORF">FO442_07965</name>
</gene>
<evidence type="ECO:0000313" key="4">
    <source>
        <dbReference type="Proteomes" id="UP000316008"/>
    </source>
</evidence>
<sequence>MKKNVIITGATGFVGKHLLTFLDPTKYQYTLLTRNPDKLSANPEGFSVVCGDLNDPESLKKAFRDQDILINLAAEVRNQELLEQTNINGTQHLIEAIRSSGIKRVIHLSSVGVVGKGYSSEPLRVNENELPTPQNRYEQTKLRSEELLLEVHKMQVELVVLRPTNVFGEMHPFNALNNLLNHIQSGKTMVYTKQAQVNYLYVGDLCQSIRWFLENEGHPGVFQVGNSIRLIEFYEKIEQKLKVKGKKWAIPYFLIRCVELIGIHKLRAISNRVIYDDSKLKKLMGDYQFGIDEGLDLTIDYFRKKGMLK</sequence>
<comment type="similarity">
    <text evidence="1">Belongs to the NAD(P)-dependent epimerase/dehydratase family.</text>
</comment>
<dbReference type="InterPro" id="IPR036291">
    <property type="entry name" value="NAD(P)-bd_dom_sf"/>
</dbReference>
<dbReference type="Pfam" id="PF01370">
    <property type="entry name" value="Epimerase"/>
    <property type="match status" value="1"/>
</dbReference>
<dbReference type="InterPro" id="IPR001509">
    <property type="entry name" value="Epimerase_deHydtase"/>
</dbReference>
<dbReference type="Proteomes" id="UP000316008">
    <property type="component" value="Unassembled WGS sequence"/>
</dbReference>
<feature type="domain" description="NAD-dependent epimerase/dehydratase" evidence="2">
    <location>
        <begin position="5"/>
        <end position="225"/>
    </location>
</feature>
<dbReference type="PANTHER" id="PTHR43000">
    <property type="entry name" value="DTDP-D-GLUCOSE 4,6-DEHYDRATASE-RELATED"/>
    <property type="match status" value="1"/>
</dbReference>
<proteinExistence type="inferred from homology"/>
<organism evidence="3 4">
    <name type="scientific">Fluviicola chungangensis</name>
    <dbReference type="NCBI Taxonomy" id="2597671"/>
    <lineage>
        <taxon>Bacteria</taxon>
        <taxon>Pseudomonadati</taxon>
        <taxon>Bacteroidota</taxon>
        <taxon>Flavobacteriia</taxon>
        <taxon>Flavobacteriales</taxon>
        <taxon>Crocinitomicaceae</taxon>
        <taxon>Fluviicola</taxon>
    </lineage>
</organism>
<dbReference type="AlphaFoldDB" id="A0A556N0I5"/>
<dbReference type="EMBL" id="VLPL01000003">
    <property type="protein sequence ID" value="TSJ45676.1"/>
    <property type="molecule type" value="Genomic_DNA"/>
</dbReference>
<keyword evidence="4" id="KW-1185">Reference proteome</keyword>
<reference evidence="3 4" key="1">
    <citation type="submission" date="2019-07" db="EMBL/GenBank/DDBJ databases">
        <authorList>
            <person name="Huq M.A."/>
        </authorList>
    </citation>
    <scope>NUCLEOTIDE SEQUENCE [LARGE SCALE GENOMIC DNA]</scope>
    <source>
        <strain evidence="3 4">MAH-3</strain>
    </source>
</reference>
<accession>A0A556N0I5</accession>
<evidence type="ECO:0000313" key="3">
    <source>
        <dbReference type="EMBL" id="TSJ45676.1"/>
    </source>
</evidence>
<comment type="caution">
    <text evidence="3">The sequence shown here is derived from an EMBL/GenBank/DDBJ whole genome shotgun (WGS) entry which is preliminary data.</text>
</comment>
<name>A0A556N0I5_9FLAO</name>